<dbReference type="Gene3D" id="3.40.50.2020">
    <property type="match status" value="1"/>
</dbReference>
<reference evidence="3" key="1">
    <citation type="submission" date="2022-03" db="EMBL/GenBank/DDBJ databases">
        <title>Genomic Encyclopedia of Type Strains, Phase III (KMG-III): the genomes of soil and plant-associated and newly described type strains.</title>
        <authorList>
            <person name="Whitman W."/>
        </authorList>
    </citation>
    <scope>NUCLEOTIDE SEQUENCE</scope>
    <source>
        <strain evidence="3">ANL 6-2</strain>
    </source>
</reference>
<accession>A0AAE3G3P9</accession>
<comment type="similarity">
    <text evidence="1">Belongs to the ComF/GntX family.</text>
</comment>
<keyword evidence="4" id="KW-1185">Reference proteome</keyword>
<dbReference type="InterPro" id="IPR044005">
    <property type="entry name" value="DZR_2"/>
</dbReference>
<evidence type="ECO:0000313" key="4">
    <source>
        <dbReference type="Proteomes" id="UP001205843"/>
    </source>
</evidence>
<proteinExistence type="inferred from homology"/>
<dbReference type="AlphaFoldDB" id="A0AAE3G3P9"/>
<dbReference type="InterPro" id="IPR000836">
    <property type="entry name" value="PRTase_dom"/>
</dbReference>
<protein>
    <submittedName>
        <fullName evidence="3">ComF family protein</fullName>
    </submittedName>
</protein>
<feature type="domain" description="Double zinc ribbon" evidence="2">
    <location>
        <begin position="14"/>
        <end position="67"/>
    </location>
</feature>
<dbReference type="PANTHER" id="PTHR47505">
    <property type="entry name" value="DNA UTILIZATION PROTEIN YHGH"/>
    <property type="match status" value="1"/>
</dbReference>
<evidence type="ECO:0000313" key="3">
    <source>
        <dbReference type="EMBL" id="MCP1675220.1"/>
    </source>
</evidence>
<sequence length="238" mass="25895">MLIEKVYNALERSLDTCFPPRCRLCGDPGVGADICPACYHDLPWNLQACPICAEPASAPCTPCGRCQKEHAPYDLIRAPWVYGPPLDHLIQALKFHGDLAAGRLLGQLLTWAVQNAATDIDCLIPMPLHRSRLQERGYNQAMELARPLARQTGLQPAPGVVHRCRATAAQSALPREARKANMRQAFNVTGMVAGRRIAVIDDVVTSTATARAIAGALLEAGAARIEIWAVCRTPRETD</sequence>
<comment type="caution">
    <text evidence="3">The sequence shown here is derived from an EMBL/GenBank/DDBJ whole genome shotgun (WGS) entry which is preliminary data.</text>
</comment>
<dbReference type="Proteomes" id="UP001205843">
    <property type="component" value="Unassembled WGS sequence"/>
</dbReference>
<dbReference type="Pfam" id="PF18912">
    <property type="entry name" value="DZR_2"/>
    <property type="match status" value="1"/>
</dbReference>
<organism evidence="3 4">
    <name type="scientific">Natronocella acetinitrilica</name>
    <dbReference type="NCBI Taxonomy" id="414046"/>
    <lineage>
        <taxon>Bacteria</taxon>
        <taxon>Pseudomonadati</taxon>
        <taxon>Pseudomonadota</taxon>
        <taxon>Gammaproteobacteria</taxon>
        <taxon>Chromatiales</taxon>
        <taxon>Ectothiorhodospiraceae</taxon>
        <taxon>Natronocella</taxon>
    </lineage>
</organism>
<dbReference type="InterPro" id="IPR029057">
    <property type="entry name" value="PRTase-like"/>
</dbReference>
<gene>
    <name evidence="3" type="ORF">J2T57_002368</name>
</gene>
<dbReference type="RefSeq" id="WP_253478326.1">
    <property type="nucleotide sequence ID" value="NZ_JALJXV010000005.1"/>
</dbReference>
<dbReference type="CDD" id="cd06223">
    <property type="entry name" value="PRTases_typeI"/>
    <property type="match status" value="1"/>
</dbReference>
<dbReference type="PANTHER" id="PTHR47505:SF1">
    <property type="entry name" value="DNA UTILIZATION PROTEIN YHGH"/>
    <property type="match status" value="1"/>
</dbReference>
<dbReference type="EMBL" id="JALJXV010000005">
    <property type="protein sequence ID" value="MCP1675220.1"/>
    <property type="molecule type" value="Genomic_DNA"/>
</dbReference>
<dbReference type="InterPro" id="IPR051910">
    <property type="entry name" value="ComF/GntX_DNA_util-trans"/>
</dbReference>
<dbReference type="SUPFAM" id="SSF53271">
    <property type="entry name" value="PRTase-like"/>
    <property type="match status" value="1"/>
</dbReference>
<name>A0AAE3G3P9_9GAMM</name>
<evidence type="ECO:0000259" key="2">
    <source>
        <dbReference type="Pfam" id="PF18912"/>
    </source>
</evidence>
<evidence type="ECO:0000256" key="1">
    <source>
        <dbReference type="ARBA" id="ARBA00008007"/>
    </source>
</evidence>